<dbReference type="Pfam" id="PF01554">
    <property type="entry name" value="MatE"/>
    <property type="match status" value="2"/>
</dbReference>
<feature type="transmembrane region" description="Helical" evidence="6">
    <location>
        <begin position="229"/>
        <end position="246"/>
    </location>
</feature>
<comment type="caution">
    <text evidence="7">The sequence shown here is derived from an EMBL/GenBank/DDBJ whole genome shotgun (WGS) entry which is preliminary data.</text>
</comment>
<dbReference type="GO" id="GO:0016020">
    <property type="term" value="C:membrane"/>
    <property type="evidence" value="ECO:0007669"/>
    <property type="project" value="UniProtKB-SubCell"/>
</dbReference>
<keyword evidence="3 6" id="KW-0812">Transmembrane</keyword>
<sequence>MASTEAPLLAVTAATEKKHAGDEESSVWSEVKKQHRLAGPLVAGHLLVNVVDMVAIVFVGHIGKLELAGASIAIAFTTVTGFGLLSEDSIVSERVLNYDQSGIATGLDTLCGQAFGAGQHHLLGVHKQRAMLVLALVSVPVAALWARAGEVLAWCGQDPDIAASAGSYVRWLIPALFVYGPLECHVRFLQAQNVVVPVMLSSGAAALIYPVACWLLASRLGLGSRGVALADAVSYLVSLSFLAVYVRLSPSCKATWTGFSREALGGVLGFLKLAVPSALMVCIEWWSFELPVLLSGLLPNPELETAVLSICMHTTAFALMIPIGLGAAISTRVSNELGAGRPRAARLATRVVMFLALLVCVSEGLLMVLARNLFGYVYSDDGEVAKYTARVVPVLAVAILFDGLQSVLSGVVVGCGRQNLGAIINLVAFYVVGVPAALFFAFVCRIGGVGLWYGLLCGMVVQMLLLLSIVLCTNWKQEVLKANDRIFDNSDTIFL</sequence>
<name>A0A5J9V8H8_9POAL</name>
<protein>
    <recommendedName>
        <fullName evidence="6">Protein DETOXIFICATION</fullName>
    </recommendedName>
    <alternativeName>
        <fullName evidence="6">Multidrug and toxic compound extrusion protein</fullName>
    </alternativeName>
</protein>
<dbReference type="GO" id="GO:0015297">
    <property type="term" value="F:antiporter activity"/>
    <property type="evidence" value="ECO:0007669"/>
    <property type="project" value="InterPro"/>
</dbReference>
<feature type="transmembrane region" description="Helical" evidence="6">
    <location>
        <begin position="194"/>
        <end position="217"/>
    </location>
</feature>
<feature type="non-terminal residue" evidence="7">
    <location>
        <position position="1"/>
    </location>
</feature>
<proteinExistence type="inferred from homology"/>
<dbReference type="OrthoDB" id="677080at2759"/>
<accession>A0A5J9V8H8</accession>
<dbReference type="InterPro" id="IPR045069">
    <property type="entry name" value="MATE_euk"/>
</dbReference>
<feature type="transmembrane region" description="Helical" evidence="6">
    <location>
        <begin position="351"/>
        <end position="374"/>
    </location>
</feature>
<feature type="transmembrane region" description="Helical" evidence="6">
    <location>
        <begin position="267"/>
        <end position="286"/>
    </location>
</feature>
<feature type="transmembrane region" description="Helical" evidence="6">
    <location>
        <begin position="306"/>
        <end position="330"/>
    </location>
</feature>
<comment type="similarity">
    <text evidence="2 6">Belongs to the multi antimicrobial extrusion (MATE) (TC 2.A.66.1) family.</text>
</comment>
<organism evidence="7 8">
    <name type="scientific">Eragrostis curvula</name>
    <name type="common">weeping love grass</name>
    <dbReference type="NCBI Taxonomy" id="38414"/>
    <lineage>
        <taxon>Eukaryota</taxon>
        <taxon>Viridiplantae</taxon>
        <taxon>Streptophyta</taxon>
        <taxon>Embryophyta</taxon>
        <taxon>Tracheophyta</taxon>
        <taxon>Spermatophyta</taxon>
        <taxon>Magnoliopsida</taxon>
        <taxon>Liliopsida</taxon>
        <taxon>Poales</taxon>
        <taxon>Poaceae</taxon>
        <taxon>PACMAD clade</taxon>
        <taxon>Chloridoideae</taxon>
        <taxon>Eragrostideae</taxon>
        <taxon>Eragrostidinae</taxon>
        <taxon>Eragrostis</taxon>
    </lineage>
</organism>
<dbReference type="Proteomes" id="UP000324897">
    <property type="component" value="Chromosome 1"/>
</dbReference>
<dbReference type="AlphaFoldDB" id="A0A5J9V8H8"/>
<evidence type="ECO:0000256" key="1">
    <source>
        <dbReference type="ARBA" id="ARBA00004141"/>
    </source>
</evidence>
<reference evidence="7 8" key="1">
    <citation type="journal article" date="2019" name="Sci. Rep.">
        <title>A high-quality genome of Eragrostis curvula grass provides insights into Poaceae evolution and supports new strategies to enhance forage quality.</title>
        <authorList>
            <person name="Carballo J."/>
            <person name="Santos B.A.C.M."/>
            <person name="Zappacosta D."/>
            <person name="Garbus I."/>
            <person name="Selva J.P."/>
            <person name="Gallo C.A."/>
            <person name="Diaz A."/>
            <person name="Albertini E."/>
            <person name="Caccamo M."/>
            <person name="Echenique V."/>
        </authorList>
    </citation>
    <scope>NUCLEOTIDE SEQUENCE [LARGE SCALE GENOMIC DNA]</scope>
    <source>
        <strain evidence="8">cv. Victoria</strain>
        <tissue evidence="7">Leaf</tissue>
    </source>
</reference>
<evidence type="ECO:0000256" key="4">
    <source>
        <dbReference type="ARBA" id="ARBA00022989"/>
    </source>
</evidence>
<dbReference type="GO" id="GO:1990961">
    <property type="term" value="P:xenobiotic detoxification by transmembrane export across the plasma membrane"/>
    <property type="evidence" value="ECO:0007669"/>
    <property type="project" value="InterPro"/>
</dbReference>
<evidence type="ECO:0000256" key="2">
    <source>
        <dbReference type="ARBA" id="ARBA00010199"/>
    </source>
</evidence>
<dbReference type="InterPro" id="IPR002528">
    <property type="entry name" value="MATE_fam"/>
</dbReference>
<dbReference type="EMBL" id="RWGY01000011">
    <property type="protein sequence ID" value="TVU32449.1"/>
    <property type="molecule type" value="Genomic_DNA"/>
</dbReference>
<keyword evidence="8" id="KW-1185">Reference proteome</keyword>
<comment type="subcellular location">
    <subcellularLocation>
        <location evidence="1">Membrane</location>
        <topology evidence="1">Multi-pass membrane protein</topology>
    </subcellularLocation>
</comment>
<evidence type="ECO:0000256" key="3">
    <source>
        <dbReference type="ARBA" id="ARBA00022692"/>
    </source>
</evidence>
<dbReference type="NCBIfam" id="TIGR00797">
    <property type="entry name" value="matE"/>
    <property type="match status" value="1"/>
</dbReference>
<keyword evidence="4 6" id="KW-1133">Transmembrane helix</keyword>
<dbReference type="CDD" id="cd13132">
    <property type="entry name" value="MATE_eukaryotic"/>
    <property type="match status" value="1"/>
</dbReference>
<dbReference type="Gramene" id="TVU32449">
    <property type="protein sequence ID" value="TVU32449"/>
    <property type="gene ID" value="EJB05_24180"/>
</dbReference>
<feature type="transmembrane region" description="Helical" evidence="6">
    <location>
        <begin position="394"/>
        <end position="415"/>
    </location>
</feature>
<dbReference type="GO" id="GO:0042910">
    <property type="term" value="F:xenobiotic transmembrane transporter activity"/>
    <property type="evidence" value="ECO:0007669"/>
    <property type="project" value="InterPro"/>
</dbReference>
<feature type="transmembrane region" description="Helical" evidence="6">
    <location>
        <begin position="449"/>
        <end position="472"/>
    </location>
</feature>
<feature type="transmembrane region" description="Helical" evidence="6">
    <location>
        <begin position="422"/>
        <end position="443"/>
    </location>
</feature>
<feature type="transmembrane region" description="Helical" evidence="6">
    <location>
        <begin position="67"/>
        <end position="85"/>
    </location>
</feature>
<feature type="transmembrane region" description="Helical" evidence="6">
    <location>
        <begin position="41"/>
        <end position="61"/>
    </location>
</feature>
<gene>
    <name evidence="7" type="ORF">EJB05_24180</name>
</gene>
<dbReference type="PANTHER" id="PTHR11206">
    <property type="entry name" value="MULTIDRUG RESISTANCE PROTEIN"/>
    <property type="match status" value="1"/>
</dbReference>
<evidence type="ECO:0000313" key="7">
    <source>
        <dbReference type="EMBL" id="TVU32449.1"/>
    </source>
</evidence>
<keyword evidence="5 6" id="KW-0472">Membrane</keyword>
<evidence type="ECO:0000256" key="6">
    <source>
        <dbReference type="RuleBase" id="RU004914"/>
    </source>
</evidence>
<evidence type="ECO:0000256" key="5">
    <source>
        <dbReference type="ARBA" id="ARBA00023136"/>
    </source>
</evidence>
<evidence type="ECO:0000313" key="8">
    <source>
        <dbReference type="Proteomes" id="UP000324897"/>
    </source>
</evidence>